<feature type="domain" description="Carboxymuconolactone decarboxylase-like" evidence="1">
    <location>
        <begin position="17"/>
        <end position="78"/>
    </location>
</feature>
<dbReference type="Pfam" id="PF02627">
    <property type="entry name" value="CMD"/>
    <property type="match status" value="1"/>
</dbReference>
<name>A0A0M0BNC1_9ARCH</name>
<protein>
    <recommendedName>
        <fullName evidence="1">Carboxymuconolactone decarboxylase-like domain-containing protein</fullName>
    </recommendedName>
</protein>
<gene>
    <name evidence="2" type="ORF">AC482_05465</name>
</gene>
<dbReference type="Gene3D" id="1.20.1290.10">
    <property type="entry name" value="AhpD-like"/>
    <property type="match status" value="1"/>
</dbReference>
<accession>A0A0M0BNC1</accession>
<organism evidence="2 3">
    <name type="scientific">miscellaneous Crenarchaeota group-15 archaeon DG-45</name>
    <dbReference type="NCBI Taxonomy" id="1685127"/>
    <lineage>
        <taxon>Archaea</taxon>
        <taxon>Candidatus Bathyarchaeota</taxon>
        <taxon>MCG-15</taxon>
    </lineage>
</organism>
<dbReference type="GO" id="GO:0051920">
    <property type="term" value="F:peroxiredoxin activity"/>
    <property type="evidence" value="ECO:0007669"/>
    <property type="project" value="InterPro"/>
</dbReference>
<dbReference type="InterPro" id="IPR003779">
    <property type="entry name" value="CMD-like"/>
</dbReference>
<dbReference type="Proteomes" id="UP000037210">
    <property type="component" value="Unassembled WGS sequence"/>
</dbReference>
<dbReference type="SUPFAM" id="SSF69118">
    <property type="entry name" value="AhpD-like"/>
    <property type="match status" value="1"/>
</dbReference>
<evidence type="ECO:0000313" key="3">
    <source>
        <dbReference type="Proteomes" id="UP000037210"/>
    </source>
</evidence>
<proteinExistence type="predicted"/>
<evidence type="ECO:0000259" key="1">
    <source>
        <dbReference type="Pfam" id="PF02627"/>
    </source>
</evidence>
<dbReference type="EMBL" id="LFWZ01000050">
    <property type="protein sequence ID" value="KON29826.1"/>
    <property type="molecule type" value="Genomic_DNA"/>
</dbReference>
<dbReference type="InterPro" id="IPR029032">
    <property type="entry name" value="AhpD-like"/>
</dbReference>
<dbReference type="AlphaFoldDB" id="A0A0M0BNC1"/>
<reference evidence="2 3" key="1">
    <citation type="submission" date="2015-06" db="EMBL/GenBank/DDBJ databases">
        <title>New insights into the roles of widespread benthic archaea in carbon and nitrogen cycling.</title>
        <authorList>
            <person name="Lazar C.S."/>
            <person name="Baker B.J."/>
            <person name="Seitz K.W."/>
            <person name="Hyde A.S."/>
            <person name="Dick G.J."/>
            <person name="Hinrichs K.-U."/>
            <person name="Teske A.P."/>
        </authorList>
    </citation>
    <scope>NUCLEOTIDE SEQUENCE [LARGE SCALE GENOMIC DNA]</scope>
    <source>
        <strain evidence="2">DG-45</strain>
    </source>
</reference>
<evidence type="ECO:0000313" key="2">
    <source>
        <dbReference type="EMBL" id="KON29826.1"/>
    </source>
</evidence>
<comment type="caution">
    <text evidence="2">The sequence shown here is derived from an EMBL/GenBank/DDBJ whole genome shotgun (WGS) entry which is preliminary data.</text>
</comment>
<sequence>MSGKNPWQIFYDECKGVAEAYQRLMGEANFGGVLDEKTRLLILIGIFSTTRDPVALRHFVGEALRAGATRREVEAAALLPFAIGVSSAELSIPLILDIVQGQGP</sequence>